<sequence>MIFEVLRRRILQIEEAKEENSGASKRPDLRTGNIMVSKGVRTNSTKRIGAVPGVEVGDIFFFRMELCVVGLHAQSMGGIHYTSIKISQEEEPLATSIVSSGGYEDNVEDADMLIDTGQGGVSSRDKQVKDQKLERGNLALEKSLHRGNGVRVIRGLNDITNPKGKLYVYDGLYKIQDSWVEKGKSGANVFSINCSGYPVSRKHIQHEKNSAMDPKRVYLKSKGYIA</sequence>
<proteinExistence type="predicted"/>
<reference evidence="1 2" key="1">
    <citation type="journal article" date="2022" name="DNA Res.">
        <title>Chromosomal-level genome assembly of the orchid tree Bauhinia variegata (Leguminosae; Cercidoideae) supports the allotetraploid origin hypothesis of Bauhinia.</title>
        <authorList>
            <person name="Zhong Y."/>
            <person name="Chen Y."/>
            <person name="Zheng D."/>
            <person name="Pang J."/>
            <person name="Liu Y."/>
            <person name="Luo S."/>
            <person name="Meng S."/>
            <person name="Qian L."/>
            <person name="Wei D."/>
            <person name="Dai S."/>
            <person name="Zhou R."/>
        </authorList>
    </citation>
    <scope>NUCLEOTIDE SEQUENCE [LARGE SCALE GENOMIC DNA]</scope>
    <source>
        <strain evidence="1">BV-YZ2020</strain>
    </source>
</reference>
<evidence type="ECO:0000313" key="2">
    <source>
        <dbReference type="Proteomes" id="UP000828941"/>
    </source>
</evidence>
<gene>
    <name evidence="1" type="ORF">L6164_009264</name>
</gene>
<dbReference type="Proteomes" id="UP000828941">
    <property type="component" value="Chromosome 4"/>
</dbReference>
<dbReference type="EMBL" id="CM039429">
    <property type="protein sequence ID" value="KAI4348554.1"/>
    <property type="molecule type" value="Genomic_DNA"/>
</dbReference>
<comment type="caution">
    <text evidence="1">The sequence shown here is derived from an EMBL/GenBank/DDBJ whole genome shotgun (WGS) entry which is preliminary data.</text>
</comment>
<organism evidence="1 2">
    <name type="scientific">Bauhinia variegata</name>
    <name type="common">Purple orchid tree</name>
    <name type="synonym">Phanera variegata</name>
    <dbReference type="NCBI Taxonomy" id="167791"/>
    <lineage>
        <taxon>Eukaryota</taxon>
        <taxon>Viridiplantae</taxon>
        <taxon>Streptophyta</taxon>
        <taxon>Embryophyta</taxon>
        <taxon>Tracheophyta</taxon>
        <taxon>Spermatophyta</taxon>
        <taxon>Magnoliopsida</taxon>
        <taxon>eudicotyledons</taxon>
        <taxon>Gunneridae</taxon>
        <taxon>Pentapetalae</taxon>
        <taxon>rosids</taxon>
        <taxon>fabids</taxon>
        <taxon>Fabales</taxon>
        <taxon>Fabaceae</taxon>
        <taxon>Cercidoideae</taxon>
        <taxon>Cercideae</taxon>
        <taxon>Bauhiniinae</taxon>
        <taxon>Bauhinia</taxon>
    </lineage>
</organism>
<evidence type="ECO:0000313" key="1">
    <source>
        <dbReference type="EMBL" id="KAI4348554.1"/>
    </source>
</evidence>
<name>A0ACB9PI64_BAUVA</name>
<keyword evidence="2" id="KW-1185">Reference proteome</keyword>
<accession>A0ACB9PI64</accession>
<protein>
    <submittedName>
        <fullName evidence="1">Uncharacterized protein</fullName>
    </submittedName>
</protein>